<dbReference type="EMBL" id="JBEUWX010000002">
    <property type="protein sequence ID" value="MFA9949725.1"/>
    <property type="molecule type" value="Genomic_DNA"/>
</dbReference>
<dbReference type="RefSeq" id="WP_418890835.1">
    <property type="nucleotide sequence ID" value="NZ_JBEUWX010000002.1"/>
</dbReference>
<evidence type="ECO:0000313" key="1">
    <source>
        <dbReference type="EMBL" id="MFA9949725.1"/>
    </source>
</evidence>
<dbReference type="Proteomes" id="UP001574673">
    <property type="component" value="Unassembled WGS sequence"/>
</dbReference>
<sequence length="108" mass="11763">MTFSATAAQFEQSAGGTDDFKRLYRDAFALMKSDAENAAIYFVIGVAAHGYVLQYEDQAVTAERAESAKNALVRFCRKAAQALAAPPAERLALLGEIAAEYQFDITDF</sequence>
<reference evidence="2" key="1">
    <citation type="submission" date="2024-06" db="EMBL/GenBank/DDBJ databases">
        <title>Radixoralia hellwigii gen. nov., sp nov., isolated from a root canal in the human oral cavity.</title>
        <authorList>
            <person name="Bartsch S."/>
            <person name="Wittmer A."/>
            <person name="Schulz A.-K."/>
            <person name="Neumann-Schaal M."/>
            <person name="Wolf J."/>
            <person name="Gronow S."/>
            <person name="Tennert C."/>
            <person name="Haecker G."/>
            <person name="Cieplik F."/>
            <person name="Al-Ahmad A."/>
        </authorList>
    </citation>
    <scope>NUCLEOTIDE SEQUENCE [LARGE SCALE GENOMIC DNA]</scope>
    <source>
        <strain evidence="2">Wk13</strain>
    </source>
</reference>
<keyword evidence="2" id="KW-1185">Reference proteome</keyword>
<comment type="caution">
    <text evidence="1">The sequence shown here is derived from an EMBL/GenBank/DDBJ whole genome shotgun (WGS) entry which is preliminary data.</text>
</comment>
<gene>
    <name evidence="1" type="ORF">ABCS64_05175</name>
</gene>
<evidence type="ECO:0000313" key="2">
    <source>
        <dbReference type="Proteomes" id="UP001574673"/>
    </source>
</evidence>
<protein>
    <submittedName>
        <fullName evidence="1">Uncharacterized protein</fullName>
    </submittedName>
</protein>
<organism evidence="1 2">
    <name type="scientific">Dentiradicibacter hellwigii</name>
    <dbReference type="NCBI Taxonomy" id="3149053"/>
    <lineage>
        <taxon>Bacteria</taxon>
        <taxon>Pseudomonadati</taxon>
        <taxon>Pseudomonadota</taxon>
        <taxon>Betaproteobacteria</taxon>
        <taxon>Rhodocyclales</taxon>
        <taxon>Rhodocyclaceae</taxon>
        <taxon>Dentiradicibacter</taxon>
    </lineage>
</organism>
<accession>A0ABV4UF87</accession>
<name>A0ABV4UF87_9RHOO</name>
<proteinExistence type="predicted"/>